<dbReference type="GO" id="GO:0000045">
    <property type="term" value="P:autophagosome assembly"/>
    <property type="evidence" value="ECO:0007669"/>
    <property type="project" value="TreeGrafter"/>
</dbReference>
<comment type="subcellular location">
    <subcellularLocation>
        <location evidence="2">Cytoplasm</location>
        <location evidence="2">Cytoskeleton</location>
        <location evidence="2">Microtubule organizing center</location>
        <location evidence="2">Centrosome</location>
    </subcellularLocation>
    <subcellularLocation>
        <location evidence="3">Golgi apparatus</location>
    </subcellularLocation>
    <subcellularLocation>
        <location evidence="1">Nucleus</location>
    </subcellularLocation>
</comment>
<dbReference type="PROSITE" id="PS51399">
    <property type="entry name" value="SEP"/>
    <property type="match status" value="1"/>
</dbReference>
<dbReference type="SUPFAM" id="SSF102848">
    <property type="entry name" value="NSFL1 (p97 ATPase) cofactor p47, SEP domain"/>
    <property type="match status" value="1"/>
</dbReference>
<dbReference type="Gene3D" id="3.30.420.210">
    <property type="entry name" value="SEP domain"/>
    <property type="match status" value="1"/>
</dbReference>
<protein>
    <submittedName>
        <fullName evidence="11">NSFL1 cofactor p47</fullName>
    </submittedName>
</protein>
<dbReference type="GO" id="GO:0005634">
    <property type="term" value="C:nucleus"/>
    <property type="evidence" value="ECO:0007669"/>
    <property type="project" value="UniProtKB-SubCell"/>
</dbReference>
<dbReference type="SMART" id="SM00166">
    <property type="entry name" value="UBX"/>
    <property type="match status" value="1"/>
</dbReference>
<dbReference type="PROSITE" id="PS50033">
    <property type="entry name" value="UBX"/>
    <property type="match status" value="1"/>
</dbReference>
<dbReference type="InterPro" id="IPR001012">
    <property type="entry name" value="UBX_dom"/>
</dbReference>
<keyword evidence="7" id="KW-0539">Nucleus</keyword>
<dbReference type="Gene3D" id="1.10.8.10">
    <property type="entry name" value="DNA helicase RuvA subunit, C-terminal domain"/>
    <property type="match status" value="1"/>
</dbReference>
<dbReference type="GO" id="GO:0005829">
    <property type="term" value="C:cytosol"/>
    <property type="evidence" value="ECO:0007669"/>
    <property type="project" value="TreeGrafter"/>
</dbReference>
<keyword evidence="5" id="KW-0333">Golgi apparatus</keyword>
<reference evidence="11 12" key="1">
    <citation type="journal article" date="2019" name="PLoS Biol.">
        <title>Sex chromosomes control vertical transmission of feminizing Wolbachia symbionts in an isopod.</title>
        <authorList>
            <person name="Becking T."/>
            <person name="Chebbi M.A."/>
            <person name="Giraud I."/>
            <person name="Moumen B."/>
            <person name="Laverre T."/>
            <person name="Caubet Y."/>
            <person name="Peccoud J."/>
            <person name="Gilbert C."/>
            <person name="Cordaux R."/>
        </authorList>
    </citation>
    <scope>NUCLEOTIDE SEQUENCE [LARGE SCALE GENOMIC DNA]</scope>
    <source>
        <strain evidence="11">ANa2</strain>
        <tissue evidence="11">Whole body excluding digestive tract and cuticle</tissue>
    </source>
</reference>
<dbReference type="InterPro" id="IPR036241">
    <property type="entry name" value="NSFL1C_SEP_dom_sf"/>
</dbReference>
<keyword evidence="12" id="KW-1185">Reference proteome</keyword>
<proteinExistence type="predicted"/>
<comment type="caution">
    <text evidence="11">The sequence shown here is derived from an EMBL/GenBank/DDBJ whole genome shotgun (WGS) entry which is preliminary data.</text>
</comment>
<dbReference type="AlphaFoldDB" id="A0A5N5TG48"/>
<dbReference type="GO" id="GO:0031468">
    <property type="term" value="P:nuclear membrane reassembly"/>
    <property type="evidence" value="ECO:0007669"/>
    <property type="project" value="TreeGrafter"/>
</dbReference>
<organism evidence="11 12">
    <name type="scientific">Armadillidium nasatum</name>
    <dbReference type="NCBI Taxonomy" id="96803"/>
    <lineage>
        <taxon>Eukaryota</taxon>
        <taxon>Metazoa</taxon>
        <taxon>Ecdysozoa</taxon>
        <taxon>Arthropoda</taxon>
        <taxon>Crustacea</taxon>
        <taxon>Multicrustacea</taxon>
        <taxon>Malacostraca</taxon>
        <taxon>Eumalacostraca</taxon>
        <taxon>Peracarida</taxon>
        <taxon>Isopoda</taxon>
        <taxon>Oniscidea</taxon>
        <taxon>Crinocheta</taxon>
        <taxon>Armadillidiidae</taxon>
        <taxon>Armadillidium</taxon>
    </lineage>
</organism>
<keyword evidence="6" id="KW-0206">Cytoskeleton</keyword>
<keyword evidence="4" id="KW-0963">Cytoplasm</keyword>
<feature type="domain" description="UBX" evidence="9">
    <location>
        <begin position="264"/>
        <end position="340"/>
    </location>
</feature>
<dbReference type="FunFam" id="3.30.420.210:FF:000001">
    <property type="entry name" value="NSFL1 (P97) cofactor (P47)"/>
    <property type="match status" value="1"/>
</dbReference>
<dbReference type="GO" id="GO:0043161">
    <property type="term" value="P:proteasome-mediated ubiquitin-dependent protein catabolic process"/>
    <property type="evidence" value="ECO:0007669"/>
    <property type="project" value="TreeGrafter"/>
</dbReference>
<feature type="compositionally biased region" description="Polar residues" evidence="8">
    <location>
        <begin position="222"/>
        <end position="236"/>
    </location>
</feature>
<dbReference type="EMBL" id="SEYY01001173">
    <property type="protein sequence ID" value="KAB7505626.1"/>
    <property type="molecule type" value="Genomic_DNA"/>
</dbReference>
<dbReference type="InterPro" id="IPR029071">
    <property type="entry name" value="Ubiquitin-like_domsf"/>
</dbReference>
<dbReference type="InterPro" id="IPR009060">
    <property type="entry name" value="UBA-like_sf"/>
</dbReference>
<evidence type="ECO:0000259" key="9">
    <source>
        <dbReference type="PROSITE" id="PS50033"/>
    </source>
</evidence>
<dbReference type="GO" id="GO:0043130">
    <property type="term" value="F:ubiquitin binding"/>
    <property type="evidence" value="ECO:0007669"/>
    <property type="project" value="TreeGrafter"/>
</dbReference>
<evidence type="ECO:0000256" key="7">
    <source>
        <dbReference type="ARBA" id="ARBA00023242"/>
    </source>
</evidence>
<dbReference type="PANTHER" id="PTHR23333">
    <property type="entry name" value="UBX DOMAIN CONTAINING PROTEIN"/>
    <property type="match status" value="1"/>
</dbReference>
<dbReference type="SMART" id="SM00553">
    <property type="entry name" value="SEP"/>
    <property type="match status" value="1"/>
</dbReference>
<feature type="region of interest" description="Disordered" evidence="8">
    <location>
        <begin position="214"/>
        <end position="259"/>
    </location>
</feature>
<accession>A0A5N5TG48</accession>
<dbReference type="Proteomes" id="UP000326759">
    <property type="component" value="Unassembled WGS sequence"/>
</dbReference>
<evidence type="ECO:0000256" key="1">
    <source>
        <dbReference type="ARBA" id="ARBA00004123"/>
    </source>
</evidence>
<feature type="domain" description="SEP" evidence="10">
    <location>
        <begin position="132"/>
        <end position="197"/>
    </location>
</feature>
<dbReference type="Pfam" id="PF14555">
    <property type="entry name" value="UBA_4"/>
    <property type="match status" value="1"/>
</dbReference>
<evidence type="ECO:0000256" key="6">
    <source>
        <dbReference type="ARBA" id="ARBA00023212"/>
    </source>
</evidence>
<dbReference type="SUPFAM" id="SSF54236">
    <property type="entry name" value="Ubiquitin-like"/>
    <property type="match status" value="1"/>
</dbReference>
<dbReference type="GO" id="GO:0007030">
    <property type="term" value="P:Golgi organization"/>
    <property type="evidence" value="ECO:0007669"/>
    <property type="project" value="TreeGrafter"/>
</dbReference>
<evidence type="ECO:0000256" key="5">
    <source>
        <dbReference type="ARBA" id="ARBA00023034"/>
    </source>
</evidence>
<dbReference type="InterPro" id="IPR012989">
    <property type="entry name" value="SEP_domain"/>
</dbReference>
<evidence type="ECO:0000259" key="10">
    <source>
        <dbReference type="PROSITE" id="PS51399"/>
    </source>
</evidence>
<name>A0A5N5TG48_9CRUS</name>
<evidence type="ECO:0000256" key="4">
    <source>
        <dbReference type="ARBA" id="ARBA00022490"/>
    </source>
</evidence>
<dbReference type="Pfam" id="PF00789">
    <property type="entry name" value="UBX"/>
    <property type="match status" value="1"/>
</dbReference>
<dbReference type="GO" id="GO:0005794">
    <property type="term" value="C:Golgi apparatus"/>
    <property type="evidence" value="ECO:0007669"/>
    <property type="project" value="UniProtKB-SubCell"/>
</dbReference>
<dbReference type="PANTHER" id="PTHR23333:SF20">
    <property type="entry name" value="NSFL1 COFACTOR P47"/>
    <property type="match status" value="1"/>
</dbReference>
<evidence type="ECO:0000256" key="3">
    <source>
        <dbReference type="ARBA" id="ARBA00004555"/>
    </source>
</evidence>
<gene>
    <name evidence="11" type="primary">NSFL1C</name>
    <name evidence="11" type="ORF">Anas_03195</name>
</gene>
<sequence length="346" mass="37604">MADDKEKLIEQFCAVSGVDAERSKFYLESAAWNIEAALVSMFDSDSSDDEGQAFYAGGSEHSGQQVLGPSKKKKDVVSMLFKSAKEHGAEVLESKDKSGKKKINFVGTGYRLGVTESDHEVISGASKEAEQPKDVTLKMWRTGFTVDGGPLREYNDPANHEFLDSVRKGQVPMELVKSARGGEVYINMEDHRHEDYVTDKPKVVAFSGSGHTLGSPAPSVIGQVTDTGTPGGSSDRTIIGPTKVEDTSSSSSDDKAKEELNVDLSKPVTNVQLRLPDGSRLVLKLNHTNTVGDIRRFVISARPQIPTPFALMTTFPFATLSDDTKTISEGNLLNATIVLKFKVCKR</sequence>
<dbReference type="CDD" id="cd14348">
    <property type="entry name" value="UBA_p47"/>
    <property type="match status" value="1"/>
</dbReference>
<feature type="region of interest" description="Disordered" evidence="8">
    <location>
        <begin position="44"/>
        <end position="71"/>
    </location>
</feature>
<evidence type="ECO:0000256" key="2">
    <source>
        <dbReference type="ARBA" id="ARBA00004300"/>
    </source>
</evidence>
<dbReference type="OrthoDB" id="25887at2759"/>
<dbReference type="GO" id="GO:0005813">
    <property type="term" value="C:centrosome"/>
    <property type="evidence" value="ECO:0007669"/>
    <property type="project" value="UniProtKB-SubCell"/>
</dbReference>
<dbReference type="GO" id="GO:0061025">
    <property type="term" value="P:membrane fusion"/>
    <property type="evidence" value="ECO:0007669"/>
    <property type="project" value="TreeGrafter"/>
</dbReference>
<evidence type="ECO:0000313" key="12">
    <source>
        <dbReference type="Proteomes" id="UP000326759"/>
    </source>
</evidence>
<dbReference type="CDD" id="cd01770">
    <property type="entry name" value="UBX_UBXN2"/>
    <property type="match status" value="1"/>
</dbReference>
<evidence type="ECO:0000256" key="8">
    <source>
        <dbReference type="SAM" id="MobiDB-lite"/>
    </source>
</evidence>
<dbReference type="Pfam" id="PF08059">
    <property type="entry name" value="SEP"/>
    <property type="match status" value="1"/>
</dbReference>
<dbReference type="SUPFAM" id="SSF46934">
    <property type="entry name" value="UBA-like"/>
    <property type="match status" value="1"/>
</dbReference>
<dbReference type="Gene3D" id="3.10.20.90">
    <property type="entry name" value="Phosphatidylinositol 3-kinase Catalytic Subunit, Chain A, domain 1"/>
    <property type="match status" value="1"/>
</dbReference>
<evidence type="ECO:0000313" key="11">
    <source>
        <dbReference type="EMBL" id="KAB7505626.1"/>
    </source>
</evidence>